<evidence type="ECO:0000313" key="2">
    <source>
        <dbReference type="EMBL" id="CDW74121.1"/>
    </source>
</evidence>
<feature type="compositionally biased region" description="Polar residues" evidence="1">
    <location>
        <begin position="160"/>
        <end position="175"/>
    </location>
</feature>
<feature type="region of interest" description="Disordered" evidence="1">
    <location>
        <begin position="1"/>
        <end position="32"/>
    </location>
</feature>
<organism evidence="2 3">
    <name type="scientific">Stylonychia lemnae</name>
    <name type="common">Ciliate</name>
    <dbReference type="NCBI Taxonomy" id="5949"/>
    <lineage>
        <taxon>Eukaryota</taxon>
        <taxon>Sar</taxon>
        <taxon>Alveolata</taxon>
        <taxon>Ciliophora</taxon>
        <taxon>Intramacronucleata</taxon>
        <taxon>Spirotrichea</taxon>
        <taxon>Stichotrichia</taxon>
        <taxon>Sporadotrichida</taxon>
        <taxon>Oxytrichidae</taxon>
        <taxon>Stylonychinae</taxon>
        <taxon>Stylonychia</taxon>
    </lineage>
</organism>
<feature type="compositionally biased region" description="Basic and acidic residues" evidence="1">
    <location>
        <begin position="1"/>
        <end position="18"/>
    </location>
</feature>
<feature type="compositionally biased region" description="Low complexity" evidence="1">
    <location>
        <begin position="107"/>
        <end position="118"/>
    </location>
</feature>
<dbReference type="AlphaFoldDB" id="A0A077ZX18"/>
<dbReference type="Proteomes" id="UP000039865">
    <property type="component" value="Unassembled WGS sequence"/>
</dbReference>
<sequence length="550" mass="62952">MFDFHKEDHFPIKTERRNQAKSSYDTNPNDDPTTLLRNKILFSQDSESIKSQLDDPYINFNSVSQDENAQKNEIQGTNYLQGLMKRYASPNKRFDNVQICSPIRLAQQQRQQSPNQSRTGIRPVNNNNSGQNKSVGRVNINGNSNHPPNQQVSFLKKFTKNNNAGSGTNNSMSKDQQQKKAPIANSKLQQMTETEKRLMKINNYDPALLNEEQKQIIESQKPVYKDISKAILSIRQKAGQMSTQQKIKRSKSRESQKTTAVETNINTDLSSLDPHQIDFYDNNKQNSCRDGMDIKDRRRQANMNMKMMQQTPVAQKTMQFLNMSEDQESQRYYSKHNLNKEKSTSSFISSNQEIGNISSKIQDISSRNQDGIQSDDLTMNSVRSYTSTNTNKTVAKISAENRFVSSHYSEMKLKRMEEEQKRMNNKTPSLQYNMNDDLVRIESSQSSIINDSCSSSQVQFKKRMNKVSSGAKLGDLIKSYGIEDEEQPAAKSSRVGSKRSPARQVIQKKISQRPQPIDKEQYEFFPIESRVLNTGRNKSNGKHALNSKNK</sequence>
<dbReference type="EMBL" id="CCKQ01003018">
    <property type="protein sequence ID" value="CDW74121.1"/>
    <property type="molecule type" value="Genomic_DNA"/>
</dbReference>
<name>A0A077ZX18_STYLE</name>
<feature type="compositionally biased region" description="Polar residues" evidence="1">
    <location>
        <begin position="124"/>
        <end position="153"/>
    </location>
</feature>
<feature type="compositionally biased region" description="Polar residues" evidence="1">
    <location>
        <begin position="20"/>
        <end position="32"/>
    </location>
</feature>
<dbReference type="InParanoid" id="A0A077ZX18"/>
<feature type="region of interest" description="Disordered" evidence="1">
    <location>
        <begin position="485"/>
        <end position="550"/>
    </location>
</feature>
<protein>
    <submittedName>
        <fullName evidence="2">Uncharacterized protein</fullName>
    </submittedName>
</protein>
<evidence type="ECO:0000313" key="3">
    <source>
        <dbReference type="Proteomes" id="UP000039865"/>
    </source>
</evidence>
<proteinExistence type="predicted"/>
<feature type="region of interest" description="Disordered" evidence="1">
    <location>
        <begin position="240"/>
        <end position="260"/>
    </location>
</feature>
<evidence type="ECO:0000256" key="1">
    <source>
        <dbReference type="SAM" id="MobiDB-lite"/>
    </source>
</evidence>
<feature type="region of interest" description="Disordered" evidence="1">
    <location>
        <begin position="106"/>
        <end position="186"/>
    </location>
</feature>
<accession>A0A077ZX18</accession>
<reference evidence="2 3" key="1">
    <citation type="submission" date="2014-06" db="EMBL/GenBank/DDBJ databases">
        <authorList>
            <person name="Swart Estienne"/>
        </authorList>
    </citation>
    <scope>NUCLEOTIDE SEQUENCE [LARGE SCALE GENOMIC DNA]</scope>
    <source>
        <strain evidence="2 3">130c</strain>
    </source>
</reference>
<gene>
    <name evidence="2" type="primary">Contig12194.g13026</name>
    <name evidence="2" type="ORF">STYLEM_3115</name>
</gene>
<keyword evidence="3" id="KW-1185">Reference proteome</keyword>